<gene>
    <name evidence="2" type="ORF">H9Q13_15885</name>
</gene>
<keyword evidence="3" id="KW-1185">Reference proteome</keyword>
<organism evidence="2 3">
    <name type="scientific">Pontibacter aquaedesilientis</name>
    <dbReference type="NCBI Taxonomy" id="2766980"/>
    <lineage>
        <taxon>Bacteria</taxon>
        <taxon>Pseudomonadati</taxon>
        <taxon>Bacteroidota</taxon>
        <taxon>Cytophagia</taxon>
        <taxon>Cytophagales</taxon>
        <taxon>Hymenobacteraceae</taxon>
        <taxon>Pontibacter</taxon>
    </lineage>
</organism>
<proteinExistence type="predicted"/>
<evidence type="ECO:0000256" key="1">
    <source>
        <dbReference type="SAM" id="MobiDB-lite"/>
    </source>
</evidence>
<name>A0ABR7XK26_9BACT</name>
<accession>A0ABR7XK26</accession>
<protein>
    <submittedName>
        <fullName evidence="2">Uncharacterized protein</fullName>
    </submittedName>
</protein>
<evidence type="ECO:0000313" key="3">
    <source>
        <dbReference type="Proteomes" id="UP000625551"/>
    </source>
</evidence>
<dbReference type="Proteomes" id="UP000625551">
    <property type="component" value="Unassembled WGS sequence"/>
</dbReference>
<feature type="region of interest" description="Disordered" evidence="1">
    <location>
        <begin position="1"/>
        <end position="49"/>
    </location>
</feature>
<feature type="compositionally biased region" description="Polar residues" evidence="1">
    <location>
        <begin position="1"/>
        <end position="27"/>
    </location>
</feature>
<dbReference type="EMBL" id="JACXAJ010000009">
    <property type="protein sequence ID" value="MBD1398654.1"/>
    <property type="molecule type" value="Genomic_DNA"/>
</dbReference>
<feature type="compositionally biased region" description="Basic and acidic residues" evidence="1">
    <location>
        <begin position="39"/>
        <end position="49"/>
    </location>
</feature>
<evidence type="ECO:0000313" key="2">
    <source>
        <dbReference type="EMBL" id="MBD1398654.1"/>
    </source>
</evidence>
<comment type="caution">
    <text evidence="2">The sequence shown here is derived from an EMBL/GenBank/DDBJ whole genome shotgun (WGS) entry which is preliminary data.</text>
</comment>
<sequence>MAANPNNRTAPVSQETGAVPRLSQTQPHPAKPNPTDAAPGRHDRPGQNR</sequence>
<reference evidence="2 3" key="1">
    <citation type="submission" date="2020-09" db="EMBL/GenBank/DDBJ databases">
        <title>Genome sequencing and assembly of Pontibacter sp.</title>
        <authorList>
            <person name="Chhetri G."/>
        </authorList>
    </citation>
    <scope>NUCLEOTIDE SEQUENCE [LARGE SCALE GENOMIC DNA]</scope>
    <source>
        <strain evidence="2 3">JH31</strain>
    </source>
</reference>